<feature type="region of interest" description="Disordered" evidence="4">
    <location>
        <begin position="965"/>
        <end position="989"/>
    </location>
</feature>
<dbReference type="RefSeq" id="XP_002111319.1">
    <property type="nucleotide sequence ID" value="XM_002111283.1"/>
</dbReference>
<dbReference type="GeneID" id="6753003"/>
<dbReference type="InterPro" id="IPR011047">
    <property type="entry name" value="Quinoprotein_ADH-like_sf"/>
</dbReference>
<dbReference type="InterPro" id="IPR049916">
    <property type="entry name" value="WDR72-like"/>
</dbReference>
<dbReference type="PROSITE" id="PS50294">
    <property type="entry name" value="WD_REPEATS_REGION"/>
    <property type="match status" value="2"/>
</dbReference>
<reference evidence="5 6" key="1">
    <citation type="journal article" date="2008" name="Nature">
        <title>The Trichoplax genome and the nature of placozoans.</title>
        <authorList>
            <person name="Srivastava M."/>
            <person name="Begovic E."/>
            <person name="Chapman J."/>
            <person name="Putnam N.H."/>
            <person name="Hellsten U."/>
            <person name="Kawashima T."/>
            <person name="Kuo A."/>
            <person name="Mitros T."/>
            <person name="Salamov A."/>
            <person name="Carpenter M.L."/>
            <person name="Signorovitch A.Y."/>
            <person name="Moreno M.A."/>
            <person name="Kamm K."/>
            <person name="Grimwood J."/>
            <person name="Schmutz J."/>
            <person name="Shapiro H."/>
            <person name="Grigoriev I.V."/>
            <person name="Buss L.W."/>
            <person name="Schierwater B."/>
            <person name="Dellaporta S.L."/>
            <person name="Rokhsar D.S."/>
        </authorList>
    </citation>
    <scope>NUCLEOTIDE SEQUENCE [LARGE SCALE GENOMIC DNA]</scope>
    <source>
        <strain evidence="5 6">Grell-BS-1999</strain>
    </source>
</reference>
<dbReference type="GO" id="GO:0005737">
    <property type="term" value="C:cytoplasm"/>
    <property type="evidence" value="ECO:0000318"/>
    <property type="project" value="GO_Central"/>
</dbReference>
<dbReference type="KEGG" id="tad:TRIADDRAFT_37484"/>
<dbReference type="EMBL" id="DS985244">
    <property type="protein sequence ID" value="EDV25286.1"/>
    <property type="molecule type" value="Genomic_DNA"/>
</dbReference>
<dbReference type="Gene3D" id="2.130.10.10">
    <property type="entry name" value="YVTN repeat-like/Quinoprotein amine dehydrogenase"/>
    <property type="match status" value="4"/>
</dbReference>
<dbReference type="PROSITE" id="PS00678">
    <property type="entry name" value="WD_REPEATS_1"/>
    <property type="match status" value="2"/>
</dbReference>
<dbReference type="eggNOG" id="KOG4155">
    <property type="taxonomic scope" value="Eukaryota"/>
</dbReference>
<dbReference type="HOGENOM" id="CLU_004362_1_0_1"/>
<dbReference type="Proteomes" id="UP000009022">
    <property type="component" value="Unassembled WGS sequence"/>
</dbReference>
<evidence type="ECO:0000256" key="3">
    <source>
        <dbReference type="PROSITE-ProRule" id="PRU00221"/>
    </source>
</evidence>
<dbReference type="InterPro" id="IPR015943">
    <property type="entry name" value="WD40/YVTN_repeat-like_dom_sf"/>
</dbReference>
<keyword evidence="6" id="KW-1185">Reference proteome</keyword>
<dbReference type="PhylomeDB" id="B3RU70"/>
<dbReference type="SMART" id="SM00320">
    <property type="entry name" value="WD40"/>
    <property type="match status" value="9"/>
</dbReference>
<dbReference type="OrthoDB" id="338622at2759"/>
<name>B3RU70_TRIAD</name>
<gene>
    <name evidence="5" type="ORF">TRIADDRAFT_37484</name>
</gene>
<dbReference type="STRING" id="10228.B3RU70"/>
<evidence type="ECO:0000256" key="1">
    <source>
        <dbReference type="ARBA" id="ARBA00022574"/>
    </source>
</evidence>
<dbReference type="SUPFAM" id="SSF50978">
    <property type="entry name" value="WD40 repeat-like"/>
    <property type="match status" value="2"/>
</dbReference>
<dbReference type="CTD" id="6753003"/>
<organism evidence="5 6">
    <name type="scientific">Trichoplax adhaerens</name>
    <name type="common">Trichoplax reptans</name>
    <dbReference type="NCBI Taxonomy" id="10228"/>
    <lineage>
        <taxon>Eukaryota</taxon>
        <taxon>Metazoa</taxon>
        <taxon>Placozoa</taxon>
        <taxon>Uniplacotomia</taxon>
        <taxon>Trichoplacea</taxon>
        <taxon>Trichoplacidae</taxon>
        <taxon>Trichoplax</taxon>
    </lineage>
</organism>
<evidence type="ECO:0000256" key="4">
    <source>
        <dbReference type="SAM" id="MobiDB-lite"/>
    </source>
</evidence>
<keyword evidence="2" id="KW-0677">Repeat</keyword>
<accession>B3RU70</accession>
<dbReference type="PROSITE" id="PS50082">
    <property type="entry name" value="WD_REPEATS_2"/>
    <property type="match status" value="4"/>
</dbReference>
<dbReference type="SUPFAM" id="SSF50998">
    <property type="entry name" value="Quinoprotein alcohol dehydrogenase-like"/>
    <property type="match status" value="1"/>
</dbReference>
<dbReference type="FunCoup" id="B3RU70">
    <property type="interactions" value="2078"/>
</dbReference>
<dbReference type="OMA" id="KQMPPRI"/>
<evidence type="ECO:0000313" key="5">
    <source>
        <dbReference type="EMBL" id="EDV25286.1"/>
    </source>
</evidence>
<feature type="repeat" description="WD" evidence="3">
    <location>
        <begin position="550"/>
        <end position="586"/>
    </location>
</feature>
<evidence type="ECO:0008006" key="7">
    <source>
        <dbReference type="Google" id="ProtNLM"/>
    </source>
</evidence>
<dbReference type="PANTHER" id="PTHR44099:SF4">
    <property type="entry name" value="RABCONNECTIN-3B, ISOFORM A"/>
    <property type="match status" value="1"/>
</dbReference>
<evidence type="ECO:0000256" key="2">
    <source>
        <dbReference type="ARBA" id="ARBA00022737"/>
    </source>
</evidence>
<feature type="repeat" description="WD" evidence="3">
    <location>
        <begin position="62"/>
        <end position="106"/>
    </location>
</feature>
<dbReference type="InterPro" id="IPR001680">
    <property type="entry name" value="WD40_rpt"/>
</dbReference>
<proteinExistence type="predicted"/>
<dbReference type="InParanoid" id="B3RU70"/>
<feature type="repeat" description="WD" evidence="3">
    <location>
        <begin position="475"/>
        <end position="501"/>
    </location>
</feature>
<dbReference type="Pfam" id="PF00400">
    <property type="entry name" value="WD40"/>
    <property type="match status" value="3"/>
</dbReference>
<protein>
    <recommendedName>
        <fullName evidence="7">WD repeat-containing protein 7</fullName>
    </recommendedName>
</protein>
<feature type="repeat" description="WD" evidence="3">
    <location>
        <begin position="20"/>
        <end position="54"/>
    </location>
</feature>
<dbReference type="PANTHER" id="PTHR44099">
    <property type="entry name" value="RABCONNECTIN-3B, ISOFORM A"/>
    <property type="match status" value="1"/>
</dbReference>
<dbReference type="InterPro" id="IPR019775">
    <property type="entry name" value="WD40_repeat_CS"/>
</dbReference>
<keyword evidence="1 3" id="KW-0853">WD repeat</keyword>
<dbReference type="InterPro" id="IPR036322">
    <property type="entry name" value="WD40_repeat_dom_sf"/>
</dbReference>
<evidence type="ECO:0000313" key="6">
    <source>
        <dbReference type="Proteomes" id="UP000009022"/>
    </source>
</evidence>
<sequence>MSSMAVPVALWGPSPPTHHISCIAVTPDQRTIVTGTLDGQIGLWDLRTLQNNTLQLVPKNLIFGHPTPVTALAIANDKWEKASIISSAEEGEICLWDSDDGSCIQYQSQLHGSHTEIQTFQMTSGLKRLWRVIVYGRYSDAFILDAATLELIYKLQSKISPDWLSALCVTKSIQSEGSTIIAVCANRVMKIWNLNDEPQDALFEAEAKTLANGDVHCIRFNQFTNRAMLFVFSDCWQIYDLESYHLLYEMRANDGDCWIGGDFVDVNDVSIWSQSGTAYIFRLPKKCLPDAESVKSISSEEKAVTLHTLLGCSFENVSNKPVLNFSYGSRGSFHKLIVQGNASGEIQIWKLNSFSDAKNYVSDQEITPITSASLSDPWRNPNTKPNGILDNLVQIILSSCDPSVSSTLFIADRGILICGCDNGDIYVTDACVITLMQFLNYGQSNANKPIIHTMKRHNRRVTCLLHPYSDVASYDSKLLVSGSSDFTVNLWNLETGAWLYTFAVHGGGITKLFCCPQSGSSRLANCICGISRDHTVSILSLTERKCLLLAGRHTFPINSIRWRLNEDFLVVSCTDGTIYVWQIETGCLDRCIGGAAAAEILQVHDELTFIGMDATNNMITPLSPTGILPNQIGISATASTPNFHDASLTANESLPNAGNPLRITSVRANLYDSDIQILLFDTEALIIHLLHYDKISSEELEDSQDEEGITFSASSGSAKKPATLLRQSQITYDAAQLELSCLHAWDLDPKLDDICVKRLGLLHPSRPISFGILSKRRSLSLIVPGWEPYCPQLTSSSTGDVNTMSEEDSFVTYSHWMLSSSLTTQHMLAIISVSNTLMEMNHTSFISAFEDDIESNEEAEDREMKEVTRISQIKAGWSQIATLHCVLLPDKLGKHTFKAPLLQVLARRWQHKCLEIREAAQALLLAELNRIGREGRQRTIEVWSPHLPRNFDIGSNAIVSPTDPTSGTPMIDSPSTPQIQTPTGASANTASSRKAISAYEFRRRQITAIVMMGVLGAEFSHELDLRNTRHDKKEQGTTDVAAIAENDVVMYTGKALQFLILQQNSAQFPGNSTVRRTAIDLIGRGFALWQPYLDVASVLLVLLDLSCETASKTSPPNLTSTSLDTSRTAKHALSLIATSKPALLITTLSVQIGRNGPLLISLMQSSPPGSQPPPSATILFQSRGIILHIMEILVEKAPQEVVDLLIEVVNIILHCSDQIQLKSRNLPDSFPSLLKFNMVSFCSKSKRVAVGGQKGQVVIFDTKSVRSYSLSVNSTAVTALAFSADGRMIAVFSLAEARLSFWQIGSSTNIFGMIGNFAPKCVKTCRVNTSRVKDSHVVVQKLVRIVWLSHKELVLLTNGLEQRFSC</sequence>